<dbReference type="AlphaFoldDB" id="I9TBC4"/>
<keyword evidence="1" id="KW-0812">Transmembrane</keyword>
<dbReference type="HOGENOM" id="CLU_3076920_0_0_10"/>
<evidence type="ECO:0000313" key="2">
    <source>
        <dbReference type="EMBL" id="EIY66158.1"/>
    </source>
</evidence>
<keyword evidence="1" id="KW-0472">Membrane</keyword>
<reference evidence="2 3" key="1">
    <citation type="submission" date="2012-02" db="EMBL/GenBank/DDBJ databases">
        <title>The Genome Sequence of Bacteroides salyersiae CL02T12C01.</title>
        <authorList>
            <consortium name="The Broad Institute Genome Sequencing Platform"/>
            <person name="Earl A."/>
            <person name="Ward D."/>
            <person name="Feldgarden M."/>
            <person name="Gevers D."/>
            <person name="Zitomersky N.L."/>
            <person name="Coyne M.J."/>
            <person name="Comstock L.E."/>
            <person name="Young S.K."/>
            <person name="Zeng Q."/>
            <person name="Gargeya S."/>
            <person name="Fitzgerald M."/>
            <person name="Haas B."/>
            <person name="Abouelleil A."/>
            <person name="Alvarado L."/>
            <person name="Arachchi H.M."/>
            <person name="Berlin A."/>
            <person name="Chapman S.B."/>
            <person name="Gearin G."/>
            <person name="Goldberg J."/>
            <person name="Griggs A."/>
            <person name="Gujja S."/>
            <person name="Hansen M."/>
            <person name="Heiman D."/>
            <person name="Howarth C."/>
            <person name="Larimer J."/>
            <person name="Lui A."/>
            <person name="MacDonald P.J.P."/>
            <person name="McCowen C."/>
            <person name="Montmayeur A."/>
            <person name="Murphy C."/>
            <person name="Neiman D."/>
            <person name="Pearson M."/>
            <person name="Priest M."/>
            <person name="Roberts A."/>
            <person name="Saif S."/>
            <person name="Shea T."/>
            <person name="Sisk P."/>
            <person name="Stolte C."/>
            <person name="Sykes S."/>
            <person name="Wortman J."/>
            <person name="Nusbaum C."/>
            <person name="Birren B."/>
        </authorList>
    </citation>
    <scope>NUCLEOTIDE SEQUENCE [LARGE SCALE GENOMIC DNA]</scope>
    <source>
        <strain evidence="2 3">CL02T12C01</strain>
    </source>
</reference>
<evidence type="ECO:0000256" key="1">
    <source>
        <dbReference type="SAM" id="Phobius"/>
    </source>
</evidence>
<feature type="transmembrane region" description="Helical" evidence="1">
    <location>
        <begin position="16"/>
        <end position="38"/>
    </location>
</feature>
<evidence type="ECO:0000313" key="3">
    <source>
        <dbReference type="Proteomes" id="UP000005150"/>
    </source>
</evidence>
<accession>I9TBC4</accession>
<organism evidence="2 3">
    <name type="scientific">Bacteroides salyersiae CL02T12C01</name>
    <dbReference type="NCBI Taxonomy" id="997887"/>
    <lineage>
        <taxon>Bacteria</taxon>
        <taxon>Pseudomonadati</taxon>
        <taxon>Bacteroidota</taxon>
        <taxon>Bacteroidia</taxon>
        <taxon>Bacteroidales</taxon>
        <taxon>Bacteroidaceae</taxon>
        <taxon>Bacteroides</taxon>
    </lineage>
</organism>
<sequence>MLFLIFGSMDFGVENIVQLSALLIAWLSVFCFCYFFLYEERLETLRGMIVSS</sequence>
<name>I9TBC4_9BACE</name>
<protein>
    <submittedName>
        <fullName evidence="2">Uncharacterized protein</fullName>
    </submittedName>
</protein>
<keyword evidence="3" id="KW-1185">Reference proteome</keyword>
<dbReference type="Proteomes" id="UP000005150">
    <property type="component" value="Unassembled WGS sequence"/>
</dbReference>
<proteinExistence type="predicted"/>
<comment type="caution">
    <text evidence="2">The sequence shown here is derived from an EMBL/GenBank/DDBJ whole genome shotgun (WGS) entry which is preliminary data.</text>
</comment>
<gene>
    <name evidence="2" type="ORF">HMPREF1071_01516</name>
</gene>
<dbReference type="EMBL" id="AGXV01000021">
    <property type="protein sequence ID" value="EIY66158.1"/>
    <property type="molecule type" value="Genomic_DNA"/>
</dbReference>
<keyword evidence="1" id="KW-1133">Transmembrane helix</keyword>